<keyword evidence="9" id="KW-1015">Disulfide bond</keyword>
<evidence type="ECO:0000256" key="1">
    <source>
        <dbReference type="ARBA" id="ARBA00022448"/>
    </source>
</evidence>
<evidence type="ECO:0000256" key="8">
    <source>
        <dbReference type="ARBA" id="ARBA00023136"/>
    </source>
</evidence>
<comment type="catalytic activity">
    <reaction evidence="18">
        <text>Ca(2+)(in) = Ca(2+)(out)</text>
        <dbReference type="Rhea" id="RHEA:29671"/>
        <dbReference type="ChEBI" id="CHEBI:29108"/>
    </reaction>
</comment>
<evidence type="ECO:0000256" key="13">
    <source>
        <dbReference type="ARBA" id="ARBA00023286"/>
    </source>
</evidence>
<evidence type="ECO:0000256" key="4">
    <source>
        <dbReference type="ARBA" id="ARBA00022729"/>
    </source>
</evidence>
<reference evidence="25" key="1">
    <citation type="submission" date="2025-08" db="UniProtKB">
        <authorList>
            <consortium name="RefSeq"/>
        </authorList>
    </citation>
    <scope>IDENTIFICATION</scope>
</reference>
<dbReference type="InterPro" id="IPR036734">
    <property type="entry name" value="Neur_chan_lig-bd_sf"/>
</dbReference>
<dbReference type="SUPFAM" id="SSF90112">
    <property type="entry name" value="Neurotransmitter-gated ion-channel transmembrane pore"/>
    <property type="match status" value="1"/>
</dbReference>
<feature type="transmembrane region" description="Helical" evidence="20">
    <location>
        <begin position="264"/>
        <end position="281"/>
    </location>
</feature>
<protein>
    <submittedName>
        <fullName evidence="25">5-hydroxytryptamine receptor 3A-like</fullName>
    </submittedName>
</protein>
<evidence type="ECO:0000256" key="16">
    <source>
        <dbReference type="ARBA" id="ARBA00034430"/>
    </source>
</evidence>
<evidence type="ECO:0000256" key="20">
    <source>
        <dbReference type="RuleBase" id="RU000687"/>
    </source>
</evidence>
<dbReference type="GO" id="GO:0004888">
    <property type="term" value="F:transmembrane signaling receptor activity"/>
    <property type="evidence" value="ECO:0007669"/>
    <property type="project" value="InterPro"/>
</dbReference>
<dbReference type="GeneID" id="115817188"/>
<evidence type="ECO:0000259" key="22">
    <source>
        <dbReference type="Pfam" id="PF02931"/>
    </source>
</evidence>
<dbReference type="PANTHER" id="PTHR18945">
    <property type="entry name" value="NEUROTRANSMITTER GATED ION CHANNEL"/>
    <property type="match status" value="1"/>
</dbReference>
<evidence type="ECO:0000256" key="19">
    <source>
        <dbReference type="ARBA" id="ARBA00037540"/>
    </source>
</evidence>
<dbReference type="InParanoid" id="A0A6J2VWK0"/>
<evidence type="ECO:0000313" key="24">
    <source>
        <dbReference type="Proteomes" id="UP000504632"/>
    </source>
</evidence>
<evidence type="ECO:0000259" key="23">
    <source>
        <dbReference type="Pfam" id="PF02932"/>
    </source>
</evidence>
<comment type="subcellular location">
    <subcellularLocation>
        <location evidence="15">Postsynaptic cell membrane</location>
        <topology evidence="15">Multi-pass membrane protein</topology>
    </subcellularLocation>
</comment>
<dbReference type="Gene3D" id="1.20.58.390">
    <property type="entry name" value="Neurotransmitter-gated ion-channel transmembrane domain"/>
    <property type="match status" value="1"/>
</dbReference>
<dbReference type="OrthoDB" id="6097796at2759"/>
<proteinExistence type="inferred from homology"/>
<dbReference type="InterPro" id="IPR038050">
    <property type="entry name" value="Neuro_actylchol_rec"/>
</dbReference>
<gene>
    <name evidence="25" type="primary">LOC115817188</name>
</gene>
<dbReference type="AlphaFoldDB" id="A0A6J2VWK0"/>
<evidence type="ECO:0000256" key="9">
    <source>
        <dbReference type="ARBA" id="ARBA00023157"/>
    </source>
</evidence>
<dbReference type="Pfam" id="PF02931">
    <property type="entry name" value="Neur_chan_LBD"/>
    <property type="match status" value="1"/>
</dbReference>
<dbReference type="InterPro" id="IPR006029">
    <property type="entry name" value="Neurotrans-gated_channel_TM"/>
</dbReference>
<evidence type="ECO:0000256" key="6">
    <source>
        <dbReference type="ARBA" id="ARBA00023018"/>
    </source>
</evidence>
<keyword evidence="3 20" id="KW-0812">Transmembrane</keyword>
<comment type="catalytic activity">
    <reaction evidence="17">
        <text>Na(+)(in) = Na(+)(out)</text>
        <dbReference type="Rhea" id="RHEA:34963"/>
        <dbReference type="ChEBI" id="CHEBI:29101"/>
    </reaction>
</comment>
<evidence type="ECO:0000256" key="12">
    <source>
        <dbReference type="ARBA" id="ARBA00023257"/>
    </source>
</evidence>
<feature type="domain" description="Neurotransmitter-gated ion-channel transmembrane" evidence="23">
    <location>
        <begin position="236"/>
        <end position="317"/>
    </location>
</feature>
<keyword evidence="13" id="KW-1071">Ligand-gated ion channel</keyword>
<dbReference type="PROSITE" id="PS00236">
    <property type="entry name" value="NEUROTR_ION_CHANNEL"/>
    <property type="match status" value="1"/>
</dbReference>
<dbReference type="PRINTS" id="PR00252">
    <property type="entry name" value="NRIONCHANNEL"/>
</dbReference>
<keyword evidence="10" id="KW-0675">Receptor</keyword>
<evidence type="ECO:0000256" key="2">
    <source>
        <dbReference type="ARBA" id="ARBA00022475"/>
    </source>
</evidence>
<feature type="chain" id="PRO_5027151499" evidence="20">
    <location>
        <begin position="21"/>
        <end position="446"/>
    </location>
</feature>
<feature type="signal peptide" evidence="20">
    <location>
        <begin position="1"/>
        <end position="20"/>
    </location>
</feature>
<evidence type="ECO:0000256" key="17">
    <source>
        <dbReference type="ARBA" id="ARBA00036239"/>
    </source>
</evidence>
<dbReference type="InterPro" id="IPR006202">
    <property type="entry name" value="Neur_chan_lig-bd"/>
</dbReference>
<keyword evidence="14 20" id="KW-0407">Ion channel</keyword>
<feature type="transmembrane region" description="Helical" evidence="20">
    <location>
        <begin position="229"/>
        <end position="252"/>
    </location>
</feature>
<keyword evidence="8 20" id="KW-0472">Membrane</keyword>
<dbReference type="GO" id="GO:0005230">
    <property type="term" value="F:extracellular ligand-gated monoatomic ion channel activity"/>
    <property type="evidence" value="ECO:0007669"/>
    <property type="project" value="InterPro"/>
</dbReference>
<keyword evidence="1 20" id="KW-0813">Transport</keyword>
<dbReference type="InterPro" id="IPR006201">
    <property type="entry name" value="Neur_channel"/>
</dbReference>
<comment type="catalytic activity">
    <reaction evidence="16">
        <text>K(+)(in) = K(+)(out)</text>
        <dbReference type="Rhea" id="RHEA:29463"/>
        <dbReference type="ChEBI" id="CHEBI:29103"/>
    </reaction>
</comment>
<keyword evidence="12" id="KW-0628">Postsynaptic cell membrane</keyword>
<comment type="function">
    <text evidence="19">Forms serotonin (5-hydroxytryptamine/5-HT3)-activated cation-selective channel complexes, which when activated cause fast, depolarizing responses in neurons.</text>
</comment>
<feature type="domain" description="Neurotransmitter-gated ion-channel ligand-binding" evidence="22">
    <location>
        <begin position="38"/>
        <end position="226"/>
    </location>
</feature>
<keyword evidence="21" id="KW-0175">Coiled coil</keyword>
<evidence type="ECO:0000256" key="3">
    <source>
        <dbReference type="ARBA" id="ARBA00022692"/>
    </source>
</evidence>
<keyword evidence="24" id="KW-1185">Reference proteome</keyword>
<keyword evidence="6" id="KW-0770">Synapse</keyword>
<dbReference type="FunFam" id="2.70.170.10:FF:000017">
    <property type="entry name" value="5-hydroxytryptamine receptor 3A"/>
    <property type="match status" value="1"/>
</dbReference>
<keyword evidence="7 20" id="KW-0406">Ion transport</keyword>
<evidence type="ECO:0000256" key="18">
    <source>
        <dbReference type="ARBA" id="ARBA00036634"/>
    </source>
</evidence>
<dbReference type="InterPro" id="IPR018000">
    <property type="entry name" value="Neurotransmitter_ion_chnl_CS"/>
</dbReference>
<sequence>MAKTILKFMHVTVLLMSAGSYEVPDLNSVVRNVTWSCSPWIRPVQHWKAPVHVYVDLQILAILDVNEKEEKVKLHVLISQKWRDEFVSWDPSSFGGLSRLTVPSSRVWTPDITVQEAISEDRLQAESSVCVEASGWMSKAETVLLTLRCDLAMFLFPFDKQSCNLTVTTHTHTVQDVVFVIQRTGLKASVSQYGEWELMAVKVFSVNQTHRQQEYSQLTFQVDLGRCSLFYVVNLMVPSALVMLIDVAGYAIPVDSAERIPFKVTLLFGYTVFLVLTTDLLPPFRDNTPVLGVYLVVCLVLLCVSMGESVMLLCLAQVEADIHSGPLSWLAKRVHPHLLTPGGANEHHAAYSRSLKRGTPAGLRRSFGLKHCGAGLLACGRGCVIDRLRVELEDISEELSILNRTKREHRERLILMEALDALCMKLYSSVLTMFLLSLILLWALSG</sequence>
<dbReference type="Gene3D" id="2.70.170.10">
    <property type="entry name" value="Neurotransmitter-gated ion-channel ligand-binding domain"/>
    <property type="match status" value="1"/>
</dbReference>
<evidence type="ECO:0000256" key="21">
    <source>
        <dbReference type="SAM" id="Coils"/>
    </source>
</evidence>
<feature type="transmembrane region" description="Helical" evidence="20">
    <location>
        <begin position="426"/>
        <end position="444"/>
    </location>
</feature>
<dbReference type="GO" id="GO:0045211">
    <property type="term" value="C:postsynaptic membrane"/>
    <property type="evidence" value="ECO:0007669"/>
    <property type="project" value="UniProtKB-SubCell"/>
</dbReference>
<evidence type="ECO:0000256" key="14">
    <source>
        <dbReference type="ARBA" id="ARBA00023303"/>
    </source>
</evidence>
<evidence type="ECO:0000256" key="10">
    <source>
        <dbReference type="ARBA" id="ARBA00023170"/>
    </source>
</evidence>
<evidence type="ECO:0000256" key="7">
    <source>
        <dbReference type="ARBA" id="ARBA00023065"/>
    </source>
</evidence>
<evidence type="ECO:0000256" key="15">
    <source>
        <dbReference type="ARBA" id="ARBA00034104"/>
    </source>
</evidence>
<feature type="coiled-coil region" evidence="21">
    <location>
        <begin position="385"/>
        <end position="412"/>
    </location>
</feature>
<accession>A0A6J2VWK0</accession>
<name>A0A6J2VWK0_CHACN</name>
<feature type="transmembrane region" description="Helical" evidence="20">
    <location>
        <begin position="293"/>
        <end position="316"/>
    </location>
</feature>
<evidence type="ECO:0000256" key="5">
    <source>
        <dbReference type="ARBA" id="ARBA00022989"/>
    </source>
</evidence>
<dbReference type="SUPFAM" id="SSF63712">
    <property type="entry name" value="Nicotinic receptor ligand binding domain-like"/>
    <property type="match status" value="1"/>
</dbReference>
<dbReference type="RefSeq" id="XP_030636313.1">
    <property type="nucleotide sequence ID" value="XM_030780453.1"/>
</dbReference>
<keyword evidence="5 20" id="KW-1133">Transmembrane helix</keyword>
<evidence type="ECO:0000256" key="11">
    <source>
        <dbReference type="ARBA" id="ARBA00023180"/>
    </source>
</evidence>
<dbReference type="Proteomes" id="UP000504632">
    <property type="component" value="Chromosome 7"/>
</dbReference>
<evidence type="ECO:0000313" key="25">
    <source>
        <dbReference type="RefSeq" id="XP_030636313.1"/>
    </source>
</evidence>
<organism evidence="24 25">
    <name type="scientific">Chanos chanos</name>
    <name type="common">Milkfish</name>
    <name type="synonym">Mugil chanos</name>
    <dbReference type="NCBI Taxonomy" id="29144"/>
    <lineage>
        <taxon>Eukaryota</taxon>
        <taxon>Metazoa</taxon>
        <taxon>Chordata</taxon>
        <taxon>Craniata</taxon>
        <taxon>Vertebrata</taxon>
        <taxon>Euteleostomi</taxon>
        <taxon>Actinopterygii</taxon>
        <taxon>Neopterygii</taxon>
        <taxon>Teleostei</taxon>
        <taxon>Ostariophysi</taxon>
        <taxon>Gonorynchiformes</taxon>
        <taxon>Chanidae</taxon>
        <taxon>Chanos</taxon>
    </lineage>
</organism>
<keyword evidence="2" id="KW-1003">Cell membrane</keyword>
<keyword evidence="11" id="KW-0325">Glycoprotein</keyword>
<dbReference type="InterPro" id="IPR036719">
    <property type="entry name" value="Neuro-gated_channel_TM_sf"/>
</dbReference>
<comment type="similarity">
    <text evidence="20">Belongs to the ligand-gated ion channel (TC 1.A.9) family.</text>
</comment>
<dbReference type="Pfam" id="PF02932">
    <property type="entry name" value="Neur_chan_memb"/>
    <property type="match status" value="1"/>
</dbReference>
<keyword evidence="4 20" id="KW-0732">Signal</keyword>